<keyword evidence="1" id="KW-0812">Transmembrane</keyword>
<feature type="transmembrane region" description="Helical" evidence="1">
    <location>
        <begin position="12"/>
        <end position="35"/>
    </location>
</feature>
<reference evidence="3 4" key="1">
    <citation type="journal article" date="2013" name="Int. J. Syst. Evol. Microbiol.">
        <title>Celerinatantimonas yamalensis sp. nov., a cold-adapted diazotrophic bacterium from a cold permafrost brine.</title>
        <authorList>
            <person name="Shcherbakova V."/>
            <person name="Chuvilskaya N."/>
            <person name="Rivkina E."/>
            <person name="Demidov N."/>
            <person name="Uchaeva V."/>
            <person name="Suetin S."/>
            <person name="Suzina N."/>
            <person name="Gilichinsky D."/>
        </authorList>
    </citation>
    <scope>NUCLEOTIDE SEQUENCE [LARGE SCALE GENOMIC DNA]</scope>
    <source>
        <strain evidence="3 4">C7</strain>
    </source>
</reference>
<dbReference type="InterPro" id="IPR021309">
    <property type="entry name" value="YgaP-like_TM"/>
</dbReference>
<dbReference type="EMBL" id="JBEQCT010000002">
    <property type="protein sequence ID" value="MFM2484372.1"/>
    <property type="molecule type" value="Genomic_DNA"/>
</dbReference>
<evidence type="ECO:0000313" key="3">
    <source>
        <dbReference type="EMBL" id="MFM2484372.1"/>
    </source>
</evidence>
<feature type="domain" description="Inner membrane protein YgaP-like transmembrane" evidence="2">
    <location>
        <begin position="1"/>
        <end position="59"/>
    </location>
</feature>
<keyword evidence="4" id="KW-1185">Reference proteome</keyword>
<evidence type="ECO:0000313" key="4">
    <source>
        <dbReference type="Proteomes" id="UP001629953"/>
    </source>
</evidence>
<name>A0ABW9G4F4_9GAMM</name>
<evidence type="ECO:0000259" key="2">
    <source>
        <dbReference type="Pfam" id="PF11127"/>
    </source>
</evidence>
<accession>A0ABW9G4F4</accession>
<dbReference type="Pfam" id="PF11127">
    <property type="entry name" value="YgaP-like_TM"/>
    <property type="match status" value="1"/>
</dbReference>
<dbReference type="Proteomes" id="UP001629953">
    <property type="component" value="Unassembled WGS sequence"/>
</dbReference>
<sequence length="60" mass="6607">MQANVGGWDKYLRIVIGVVLIGLMALGYIGLWGWIGVVPILSAAFNYCPLYQLIGFSTHH</sequence>
<organism evidence="3 4">
    <name type="scientific">Celerinatantimonas yamalensis</name>
    <dbReference type="NCBI Taxonomy" id="559956"/>
    <lineage>
        <taxon>Bacteria</taxon>
        <taxon>Pseudomonadati</taxon>
        <taxon>Pseudomonadota</taxon>
        <taxon>Gammaproteobacteria</taxon>
        <taxon>Celerinatantimonadaceae</taxon>
        <taxon>Celerinatantimonas</taxon>
    </lineage>
</organism>
<evidence type="ECO:0000256" key="1">
    <source>
        <dbReference type="SAM" id="Phobius"/>
    </source>
</evidence>
<protein>
    <submittedName>
        <fullName evidence="3">DUF2892 domain-containing protein</fullName>
    </submittedName>
</protein>
<keyword evidence="1" id="KW-1133">Transmembrane helix</keyword>
<gene>
    <name evidence="3" type="ORF">ABUE30_04700</name>
</gene>
<keyword evidence="1" id="KW-0472">Membrane</keyword>
<comment type="caution">
    <text evidence="3">The sequence shown here is derived from an EMBL/GenBank/DDBJ whole genome shotgun (WGS) entry which is preliminary data.</text>
</comment>
<proteinExistence type="predicted"/>